<sequence length="169" mass="18382">MLSNLHRENHPKASKQAVLMICCSRLLAVRNKHAKDTGNLSFPSAFARPSGTAEVIVRASSVLRFIFIFRALPALLGCPTWLHYPVRQRDRLASLRASPRTKGLSVRPGLCDATPSFLENLHPLLLPLSPPATSTLPTYLTRHCAVASDVVVQTTTNPLAFSVAAGPQH</sequence>
<organism evidence="1 2">
    <name type="scientific">Acaromyces ingoldii</name>
    <dbReference type="NCBI Taxonomy" id="215250"/>
    <lineage>
        <taxon>Eukaryota</taxon>
        <taxon>Fungi</taxon>
        <taxon>Dikarya</taxon>
        <taxon>Basidiomycota</taxon>
        <taxon>Ustilaginomycotina</taxon>
        <taxon>Exobasidiomycetes</taxon>
        <taxon>Exobasidiales</taxon>
        <taxon>Cryptobasidiaceae</taxon>
        <taxon>Acaromyces</taxon>
    </lineage>
</organism>
<reference evidence="1 2" key="1">
    <citation type="journal article" date="2018" name="Mol. Biol. Evol.">
        <title>Broad Genomic Sampling Reveals a Smut Pathogenic Ancestry of the Fungal Clade Ustilaginomycotina.</title>
        <authorList>
            <person name="Kijpornyongpan T."/>
            <person name="Mondo S.J."/>
            <person name="Barry K."/>
            <person name="Sandor L."/>
            <person name="Lee J."/>
            <person name="Lipzen A."/>
            <person name="Pangilinan J."/>
            <person name="LaButti K."/>
            <person name="Hainaut M."/>
            <person name="Henrissat B."/>
            <person name="Grigoriev I.V."/>
            <person name="Spatafora J.W."/>
            <person name="Aime M.C."/>
        </authorList>
    </citation>
    <scope>NUCLEOTIDE SEQUENCE [LARGE SCALE GENOMIC DNA]</scope>
    <source>
        <strain evidence="1 2">MCA 4198</strain>
    </source>
</reference>
<keyword evidence="2" id="KW-1185">Reference proteome</keyword>
<proteinExistence type="predicted"/>
<dbReference type="Proteomes" id="UP000245768">
    <property type="component" value="Unassembled WGS sequence"/>
</dbReference>
<gene>
    <name evidence="1" type="ORF">FA10DRAFT_192295</name>
</gene>
<dbReference type="AlphaFoldDB" id="A0A316YC09"/>
<dbReference type="RefSeq" id="XP_025374235.1">
    <property type="nucleotide sequence ID" value="XM_025518382.1"/>
</dbReference>
<evidence type="ECO:0000313" key="2">
    <source>
        <dbReference type="Proteomes" id="UP000245768"/>
    </source>
</evidence>
<dbReference type="EMBL" id="KZ819641">
    <property type="protein sequence ID" value="PWN87037.1"/>
    <property type="molecule type" value="Genomic_DNA"/>
</dbReference>
<dbReference type="InParanoid" id="A0A316YC09"/>
<dbReference type="GeneID" id="37040298"/>
<evidence type="ECO:0000313" key="1">
    <source>
        <dbReference type="EMBL" id="PWN87037.1"/>
    </source>
</evidence>
<protein>
    <submittedName>
        <fullName evidence="1">Uncharacterized protein</fullName>
    </submittedName>
</protein>
<name>A0A316YC09_9BASI</name>
<accession>A0A316YC09</accession>